<sequence>MRVPPFHRYSSFLRSGAIFLCGMIVGAAVYNSIFHFQVNQLTTIRSELLTQIGQQEEEIKSLSKYKNKQTIIRTLQLFILDDPDTPIDTHSENELKRKIKTDLDGLIGRDIYKINSDAILTQKLLKNKTYQDSRGQEYNVQIRTMLANDGILQIWIDAKAKTDRP</sequence>
<dbReference type="AlphaFoldDB" id="A0A1T2XLX3"/>
<dbReference type="STRING" id="1324314.BVG16_00550"/>
<dbReference type="Proteomes" id="UP000190188">
    <property type="component" value="Unassembled WGS sequence"/>
</dbReference>
<feature type="transmembrane region" description="Helical" evidence="1">
    <location>
        <begin position="12"/>
        <end position="30"/>
    </location>
</feature>
<evidence type="ECO:0000256" key="1">
    <source>
        <dbReference type="SAM" id="Phobius"/>
    </source>
</evidence>
<gene>
    <name evidence="3" type="ORF">BVG16_00550</name>
</gene>
<keyword evidence="1" id="KW-1133">Transmembrane helix</keyword>
<dbReference type="Pfam" id="PF26347">
    <property type="entry name" value="YtrI_sporulation"/>
    <property type="match status" value="1"/>
</dbReference>
<dbReference type="EMBL" id="MSZX01000001">
    <property type="protein sequence ID" value="OPA80874.1"/>
    <property type="molecule type" value="Genomic_DNA"/>
</dbReference>
<evidence type="ECO:0000259" key="2">
    <source>
        <dbReference type="Pfam" id="PF26347"/>
    </source>
</evidence>
<keyword evidence="1" id="KW-0472">Membrane</keyword>
<keyword evidence="1" id="KW-0812">Transmembrane</keyword>
<evidence type="ECO:0000313" key="3">
    <source>
        <dbReference type="EMBL" id="OPA80874.1"/>
    </source>
</evidence>
<name>A0A1T2XLX3_9BACL</name>
<protein>
    <recommendedName>
        <fullName evidence="2">Sporulation membrane protein YtrI C-terminal domain-containing protein</fullName>
    </recommendedName>
</protein>
<proteinExistence type="predicted"/>
<accession>A0A1T2XLX3</accession>
<evidence type="ECO:0000313" key="4">
    <source>
        <dbReference type="Proteomes" id="UP000190188"/>
    </source>
</evidence>
<organism evidence="3 4">
    <name type="scientific">Paenibacillus selenitireducens</name>
    <dbReference type="NCBI Taxonomy" id="1324314"/>
    <lineage>
        <taxon>Bacteria</taxon>
        <taxon>Bacillati</taxon>
        <taxon>Bacillota</taxon>
        <taxon>Bacilli</taxon>
        <taxon>Bacillales</taxon>
        <taxon>Paenibacillaceae</taxon>
        <taxon>Paenibacillus</taxon>
    </lineage>
</organism>
<feature type="domain" description="Sporulation membrane protein YtrI C-terminal" evidence="2">
    <location>
        <begin position="78"/>
        <end position="159"/>
    </location>
</feature>
<keyword evidence="4" id="KW-1185">Reference proteome</keyword>
<reference evidence="3 4" key="1">
    <citation type="submission" date="2017-01" db="EMBL/GenBank/DDBJ databases">
        <title>Genome analysis of Paenibacillus selenitrireducens ES3-24.</title>
        <authorList>
            <person name="Xu D."/>
            <person name="Yao R."/>
            <person name="Zheng S."/>
        </authorList>
    </citation>
    <scope>NUCLEOTIDE SEQUENCE [LARGE SCALE GENOMIC DNA]</scope>
    <source>
        <strain evidence="3 4">ES3-24</strain>
    </source>
</reference>
<dbReference type="InterPro" id="IPR058620">
    <property type="entry name" value="YtrI_C"/>
</dbReference>
<comment type="caution">
    <text evidence="3">The sequence shown here is derived from an EMBL/GenBank/DDBJ whole genome shotgun (WGS) entry which is preliminary data.</text>
</comment>